<keyword evidence="2 7" id="KW-0813">Transport</keyword>
<dbReference type="PANTHER" id="PTHR36923">
    <property type="entry name" value="FERREDOXIN"/>
    <property type="match status" value="1"/>
</dbReference>
<evidence type="ECO:0000256" key="2">
    <source>
        <dbReference type="ARBA" id="ARBA00022448"/>
    </source>
</evidence>
<dbReference type="GO" id="GO:0009055">
    <property type="term" value="F:electron transfer activity"/>
    <property type="evidence" value="ECO:0007669"/>
    <property type="project" value="UniProtKB-UniRule"/>
</dbReference>
<dbReference type="PROSITE" id="PS00198">
    <property type="entry name" value="4FE4S_FER_1"/>
    <property type="match status" value="1"/>
</dbReference>
<dbReference type="InterPro" id="IPR051269">
    <property type="entry name" value="Fe-S_cluster_ET"/>
</dbReference>
<evidence type="ECO:0000256" key="3">
    <source>
        <dbReference type="ARBA" id="ARBA00022723"/>
    </source>
</evidence>
<dbReference type="InterPro" id="IPR017896">
    <property type="entry name" value="4Fe4S_Fe-S-bd"/>
</dbReference>
<evidence type="ECO:0000256" key="7">
    <source>
        <dbReference type="RuleBase" id="RU368020"/>
    </source>
</evidence>
<dbReference type="GO" id="GO:0005506">
    <property type="term" value="F:iron ion binding"/>
    <property type="evidence" value="ECO:0007669"/>
    <property type="project" value="UniProtKB-UniRule"/>
</dbReference>
<protein>
    <recommendedName>
        <fullName evidence="7">Ferredoxin</fullName>
    </recommendedName>
</protein>
<dbReference type="InterPro" id="IPR017900">
    <property type="entry name" value="4Fe4S_Fe_S_CS"/>
</dbReference>
<comment type="function">
    <text evidence="1 7">Ferredoxins are iron-sulfur proteins that transfer electrons in a wide variety of metabolic reactions.</text>
</comment>
<feature type="domain" description="4Fe-4S ferredoxin-type" evidence="8">
    <location>
        <begin position="2"/>
        <end position="30"/>
    </location>
</feature>
<dbReference type="EMBL" id="NQJD01000012">
    <property type="protein sequence ID" value="TAA75060.1"/>
    <property type="molecule type" value="Genomic_DNA"/>
</dbReference>
<organism evidence="9 10">
    <name type="scientific">Candidatus Electronema aureum</name>
    <dbReference type="NCBI Taxonomy" id="2005002"/>
    <lineage>
        <taxon>Bacteria</taxon>
        <taxon>Pseudomonadati</taxon>
        <taxon>Thermodesulfobacteriota</taxon>
        <taxon>Desulfobulbia</taxon>
        <taxon>Desulfobulbales</taxon>
        <taxon>Desulfobulbaceae</taxon>
        <taxon>Candidatus Electronema</taxon>
    </lineage>
</organism>
<keyword evidence="4 7" id="KW-0249">Electron transport</keyword>
<evidence type="ECO:0000313" key="10">
    <source>
        <dbReference type="Proteomes" id="UP000316238"/>
    </source>
</evidence>
<dbReference type="Pfam" id="PF13370">
    <property type="entry name" value="Fer4_13"/>
    <property type="match status" value="1"/>
</dbReference>
<dbReference type="AlphaFoldDB" id="A0A521G214"/>
<gene>
    <name evidence="9" type="ORF">CDV28_11234</name>
</gene>
<evidence type="ECO:0000313" key="9">
    <source>
        <dbReference type="EMBL" id="TAA75060.1"/>
    </source>
</evidence>
<evidence type="ECO:0000256" key="5">
    <source>
        <dbReference type="ARBA" id="ARBA00023004"/>
    </source>
</evidence>
<dbReference type="PRINTS" id="PR00352">
    <property type="entry name" value="3FE4SFRDOXIN"/>
</dbReference>
<keyword evidence="3 7" id="KW-0479">Metal-binding</keyword>
<reference evidence="9" key="1">
    <citation type="submission" date="2017-07" db="EMBL/GenBank/DDBJ databases">
        <title>The cable genome - Insights into the physiology and evolution of filamentous bacteria capable of sulfide oxidation via long distance electron transfer.</title>
        <authorList>
            <person name="Thorup C."/>
            <person name="Bjerg J.T."/>
            <person name="Schreiber L."/>
            <person name="Nielsen L.P."/>
            <person name="Kjeldsen K.U."/>
            <person name="Boesen T."/>
            <person name="Boggild A."/>
            <person name="Meysman F."/>
            <person name="Geelhoed J."/>
            <person name="Schramm A."/>
        </authorList>
    </citation>
    <scope>NUCLEOTIDE SEQUENCE [LARGE SCALE GENOMIC DNA]</scope>
    <source>
        <strain evidence="9">GS</strain>
    </source>
</reference>
<dbReference type="SUPFAM" id="SSF54862">
    <property type="entry name" value="4Fe-4S ferredoxins"/>
    <property type="match status" value="1"/>
</dbReference>
<sequence length="63" mass="6854">MAEIVIDTYRCSGCGTCAEMCPEVFRMDNMMEKAELVTVAPQITDAVYQAAAFCPEKCIAVSP</sequence>
<dbReference type="PROSITE" id="PS51379">
    <property type="entry name" value="4FE4S_FER_2"/>
    <property type="match status" value="1"/>
</dbReference>
<dbReference type="Gene3D" id="3.30.70.20">
    <property type="match status" value="1"/>
</dbReference>
<evidence type="ECO:0000259" key="8">
    <source>
        <dbReference type="PROSITE" id="PS51379"/>
    </source>
</evidence>
<keyword evidence="6 7" id="KW-0411">Iron-sulfur</keyword>
<keyword evidence="5 7" id="KW-0408">Iron</keyword>
<dbReference type="InterPro" id="IPR001080">
    <property type="entry name" value="3Fe4S_ferredoxin"/>
</dbReference>
<dbReference type="Proteomes" id="UP000316238">
    <property type="component" value="Unassembled WGS sequence"/>
</dbReference>
<proteinExistence type="predicted"/>
<evidence type="ECO:0000256" key="1">
    <source>
        <dbReference type="ARBA" id="ARBA00003532"/>
    </source>
</evidence>
<evidence type="ECO:0000256" key="4">
    <source>
        <dbReference type="ARBA" id="ARBA00022982"/>
    </source>
</evidence>
<evidence type="ECO:0000256" key="6">
    <source>
        <dbReference type="ARBA" id="ARBA00023014"/>
    </source>
</evidence>
<comment type="caution">
    <text evidence="9">The sequence shown here is derived from an EMBL/GenBank/DDBJ whole genome shotgun (WGS) entry which is preliminary data.</text>
</comment>
<dbReference type="PANTHER" id="PTHR36923:SF3">
    <property type="entry name" value="FERREDOXIN"/>
    <property type="match status" value="1"/>
</dbReference>
<dbReference type="GO" id="GO:0051536">
    <property type="term" value="F:iron-sulfur cluster binding"/>
    <property type="evidence" value="ECO:0007669"/>
    <property type="project" value="UniProtKB-KW"/>
</dbReference>
<name>A0A521G214_9BACT</name>
<accession>A0A521G214</accession>
<keyword evidence="10" id="KW-1185">Reference proteome</keyword>